<evidence type="ECO:0000256" key="1">
    <source>
        <dbReference type="ARBA" id="ARBA00004141"/>
    </source>
</evidence>
<evidence type="ECO:0000256" key="3">
    <source>
        <dbReference type="ARBA" id="ARBA00022448"/>
    </source>
</evidence>
<evidence type="ECO:0000313" key="9">
    <source>
        <dbReference type="Proteomes" id="UP000640426"/>
    </source>
</evidence>
<keyword evidence="4 7" id="KW-0812">Transmembrane</keyword>
<accession>A0ABS0XPJ2</accession>
<keyword evidence="3" id="KW-0813">Transport</keyword>
<feature type="transmembrane region" description="Helical" evidence="7">
    <location>
        <begin position="126"/>
        <end position="149"/>
    </location>
</feature>
<dbReference type="InterPro" id="IPR005828">
    <property type="entry name" value="MFS_sugar_transport-like"/>
</dbReference>
<dbReference type="Pfam" id="PF00083">
    <property type="entry name" value="Sugar_tr"/>
    <property type="match status" value="1"/>
</dbReference>
<dbReference type="InterPro" id="IPR005829">
    <property type="entry name" value="Sugar_transporter_CS"/>
</dbReference>
<organism evidence="8 9">
    <name type="scientific">Sphingomonas mollis</name>
    <dbReference type="NCBI Taxonomy" id="2795726"/>
    <lineage>
        <taxon>Bacteria</taxon>
        <taxon>Pseudomonadati</taxon>
        <taxon>Pseudomonadota</taxon>
        <taxon>Alphaproteobacteria</taxon>
        <taxon>Sphingomonadales</taxon>
        <taxon>Sphingomonadaceae</taxon>
        <taxon>Sphingomonas</taxon>
    </lineage>
</organism>
<dbReference type="PROSITE" id="PS00216">
    <property type="entry name" value="SUGAR_TRANSPORT_1"/>
    <property type="match status" value="1"/>
</dbReference>
<protein>
    <submittedName>
        <fullName evidence="8">MFS transporter</fullName>
    </submittedName>
</protein>
<feature type="transmembrane region" description="Helical" evidence="7">
    <location>
        <begin position="193"/>
        <end position="211"/>
    </location>
</feature>
<dbReference type="SUPFAM" id="SSF103473">
    <property type="entry name" value="MFS general substrate transporter"/>
    <property type="match status" value="1"/>
</dbReference>
<comment type="caution">
    <text evidence="8">The sequence shown here is derived from an EMBL/GenBank/DDBJ whole genome shotgun (WGS) entry which is preliminary data.</text>
</comment>
<dbReference type="EMBL" id="JAELXS010000004">
    <property type="protein sequence ID" value="MBJ6121710.1"/>
    <property type="molecule type" value="Genomic_DNA"/>
</dbReference>
<feature type="transmembrane region" description="Helical" evidence="7">
    <location>
        <begin position="67"/>
        <end position="87"/>
    </location>
</feature>
<proteinExistence type="inferred from homology"/>
<evidence type="ECO:0000256" key="7">
    <source>
        <dbReference type="SAM" id="Phobius"/>
    </source>
</evidence>
<feature type="transmembrane region" description="Helical" evidence="7">
    <location>
        <begin position="161"/>
        <end position="181"/>
    </location>
</feature>
<evidence type="ECO:0000256" key="5">
    <source>
        <dbReference type="ARBA" id="ARBA00022989"/>
    </source>
</evidence>
<dbReference type="InterPro" id="IPR036259">
    <property type="entry name" value="MFS_trans_sf"/>
</dbReference>
<dbReference type="Gene3D" id="1.20.1250.20">
    <property type="entry name" value="MFS general substrate transporter like domains"/>
    <property type="match status" value="2"/>
</dbReference>
<sequence length="217" mass="23311">MLGIDRCVARATVQLARARRLGRPPSSAYRRDGVRLRRCRANPLSPWYRSLYIAEIAPSGSRGRLVVLNQIATVIGLLAAQIVKVALGTVESWGRRRLLLVGCAGLAIIYAAVGAGYVMGVQGWPLLLLVVTAIATYATTLAPVTWVALSEIFPGEAHGASMAIATTALWAACFLLTYTFPLLTARARTGVTFWIYGAICAAGFIMGWPAPSSRHRV</sequence>
<dbReference type="InterPro" id="IPR050814">
    <property type="entry name" value="Myo-inositol_Transporter"/>
</dbReference>
<comment type="similarity">
    <text evidence="2">Belongs to the major facilitator superfamily. Sugar transporter (TC 2.A.1.1) family.</text>
</comment>
<keyword evidence="5 7" id="KW-1133">Transmembrane helix</keyword>
<dbReference type="Proteomes" id="UP000640426">
    <property type="component" value="Unassembled WGS sequence"/>
</dbReference>
<reference evidence="9" key="1">
    <citation type="submission" date="2020-12" db="EMBL/GenBank/DDBJ databases">
        <title>Hymenobacter sp.</title>
        <authorList>
            <person name="Kim M.K."/>
        </authorList>
    </citation>
    <scope>NUCLEOTIDE SEQUENCE [LARGE SCALE GENOMIC DNA]</scope>
    <source>
        <strain evidence="9">BT553</strain>
    </source>
</reference>
<dbReference type="PANTHER" id="PTHR48020">
    <property type="entry name" value="PROTON MYO-INOSITOL COTRANSPORTER"/>
    <property type="match status" value="1"/>
</dbReference>
<evidence type="ECO:0000256" key="2">
    <source>
        <dbReference type="ARBA" id="ARBA00010992"/>
    </source>
</evidence>
<name>A0ABS0XPJ2_9SPHN</name>
<evidence type="ECO:0000256" key="6">
    <source>
        <dbReference type="ARBA" id="ARBA00023136"/>
    </source>
</evidence>
<gene>
    <name evidence="8" type="ORF">JAO74_07890</name>
</gene>
<evidence type="ECO:0000256" key="4">
    <source>
        <dbReference type="ARBA" id="ARBA00022692"/>
    </source>
</evidence>
<comment type="subcellular location">
    <subcellularLocation>
        <location evidence="1">Membrane</location>
        <topology evidence="1">Multi-pass membrane protein</topology>
    </subcellularLocation>
</comment>
<keyword evidence="6 7" id="KW-0472">Membrane</keyword>
<feature type="transmembrane region" description="Helical" evidence="7">
    <location>
        <begin position="99"/>
        <end position="120"/>
    </location>
</feature>
<keyword evidence="9" id="KW-1185">Reference proteome</keyword>
<dbReference type="PANTHER" id="PTHR48020:SF12">
    <property type="entry name" value="PROTON MYO-INOSITOL COTRANSPORTER"/>
    <property type="match status" value="1"/>
</dbReference>
<evidence type="ECO:0000313" key="8">
    <source>
        <dbReference type="EMBL" id="MBJ6121710.1"/>
    </source>
</evidence>